<dbReference type="Proteomes" id="UP000187209">
    <property type="component" value="Unassembled WGS sequence"/>
</dbReference>
<dbReference type="GO" id="GO:0015187">
    <property type="term" value="F:glycine transmembrane transporter activity"/>
    <property type="evidence" value="ECO:0007669"/>
    <property type="project" value="TreeGrafter"/>
</dbReference>
<dbReference type="InterPro" id="IPR023395">
    <property type="entry name" value="MCP_dom_sf"/>
</dbReference>
<feature type="repeat" description="Solcar" evidence="4">
    <location>
        <begin position="3"/>
        <end position="87"/>
    </location>
</feature>
<dbReference type="SUPFAM" id="SSF103506">
    <property type="entry name" value="Mitochondrial carrier"/>
    <property type="match status" value="1"/>
</dbReference>
<comment type="caution">
    <text evidence="6">The sequence shown here is derived from an EMBL/GenBank/DDBJ whole genome shotgun (WGS) entry which is preliminary data.</text>
</comment>
<keyword evidence="7" id="KW-1185">Reference proteome</keyword>
<evidence type="ECO:0000256" key="5">
    <source>
        <dbReference type="RuleBase" id="RU000488"/>
    </source>
</evidence>
<dbReference type="AlphaFoldDB" id="A0A1R2C2M6"/>
<feature type="repeat" description="Solcar" evidence="4">
    <location>
        <begin position="91"/>
        <end position="176"/>
    </location>
</feature>
<protein>
    <recommendedName>
        <fullName evidence="8">Mitochondrial carrier protein</fullName>
    </recommendedName>
</protein>
<dbReference type="GO" id="GO:0016020">
    <property type="term" value="C:membrane"/>
    <property type="evidence" value="ECO:0007669"/>
    <property type="project" value="UniProtKB-SubCell"/>
</dbReference>
<dbReference type="Pfam" id="PF00153">
    <property type="entry name" value="Mito_carr"/>
    <property type="match status" value="3"/>
</dbReference>
<keyword evidence="5" id="KW-0813">Transport</keyword>
<evidence type="ECO:0000256" key="2">
    <source>
        <dbReference type="ARBA" id="ARBA00022692"/>
    </source>
</evidence>
<dbReference type="PANTHER" id="PTHR46181:SF3">
    <property type="entry name" value="MITOCHONDRIAL GLYCINE TRANSPORTER"/>
    <property type="match status" value="1"/>
</dbReference>
<dbReference type="GO" id="GO:0005739">
    <property type="term" value="C:mitochondrion"/>
    <property type="evidence" value="ECO:0007669"/>
    <property type="project" value="TreeGrafter"/>
</dbReference>
<accession>A0A1R2C2M6</accession>
<dbReference type="EMBL" id="MPUH01000312">
    <property type="protein sequence ID" value="OMJ83209.1"/>
    <property type="molecule type" value="Genomic_DNA"/>
</dbReference>
<evidence type="ECO:0000256" key="1">
    <source>
        <dbReference type="ARBA" id="ARBA00004141"/>
    </source>
</evidence>
<evidence type="ECO:0000313" key="6">
    <source>
        <dbReference type="EMBL" id="OMJ83209.1"/>
    </source>
</evidence>
<evidence type="ECO:0008006" key="8">
    <source>
        <dbReference type="Google" id="ProtNLM"/>
    </source>
</evidence>
<proteinExistence type="inferred from homology"/>
<comment type="similarity">
    <text evidence="5">Belongs to the mitochondrial carrier (TC 2.A.29) family.</text>
</comment>
<keyword evidence="2 4" id="KW-0812">Transmembrane</keyword>
<dbReference type="PANTHER" id="PTHR46181">
    <property type="entry name" value="MITOCHONDRIAL GLYCINE TRANSPORTER"/>
    <property type="match status" value="1"/>
</dbReference>
<keyword evidence="3 4" id="KW-0472">Membrane</keyword>
<dbReference type="InterPro" id="IPR018108">
    <property type="entry name" value="MCP_transmembrane"/>
</dbReference>
<evidence type="ECO:0000256" key="3">
    <source>
        <dbReference type="ARBA" id="ARBA00023136"/>
    </source>
</evidence>
<organism evidence="6 7">
    <name type="scientific">Stentor coeruleus</name>
    <dbReference type="NCBI Taxonomy" id="5963"/>
    <lineage>
        <taxon>Eukaryota</taxon>
        <taxon>Sar</taxon>
        <taxon>Alveolata</taxon>
        <taxon>Ciliophora</taxon>
        <taxon>Postciliodesmatophora</taxon>
        <taxon>Heterotrichea</taxon>
        <taxon>Heterotrichida</taxon>
        <taxon>Stentoridae</taxon>
        <taxon>Stentor</taxon>
    </lineage>
</organism>
<dbReference type="GO" id="GO:1904983">
    <property type="term" value="P:glycine import into mitochondrion"/>
    <property type="evidence" value="ECO:0007669"/>
    <property type="project" value="TreeGrafter"/>
</dbReference>
<gene>
    <name evidence="6" type="ORF">SteCoe_15926</name>
</gene>
<comment type="subcellular location">
    <subcellularLocation>
        <location evidence="1">Membrane</location>
        <topology evidence="1">Multi-pass membrane protein</topology>
    </subcellularLocation>
</comment>
<dbReference type="OrthoDB" id="310160at2759"/>
<sequence>MKSRRINNWNSGALAGVLGAFCLQPFDVLKTYSIVSAKDQCGMATGCRLVLSKYGVFGMWRGVTAAVGRAVIGSGFYFLLLEEFKYLAGSSNIMIMGLCSGLAKVSITTLCQPISVIKVRMESPTCQIYSSLTNAVTTIYYTEGIKGFYKGLAPAVIKDVPYSTLGYAFYEKYVELFSALTSSDRRNPVVTFCAGVSAGFTATIITQPFDVIKTRIQLQKINGGRYRNMSESVRTIYQEDGFEGFQRGLWPRIAKRFFSFPLVWTLYEQIKISL</sequence>
<feature type="repeat" description="Solcar" evidence="4">
    <location>
        <begin position="186"/>
        <end position="273"/>
    </location>
</feature>
<dbReference type="Gene3D" id="1.50.40.10">
    <property type="entry name" value="Mitochondrial carrier domain"/>
    <property type="match status" value="1"/>
</dbReference>
<evidence type="ECO:0000313" key="7">
    <source>
        <dbReference type="Proteomes" id="UP000187209"/>
    </source>
</evidence>
<dbReference type="PROSITE" id="PS50920">
    <property type="entry name" value="SOLCAR"/>
    <property type="match status" value="3"/>
</dbReference>
<reference evidence="6 7" key="1">
    <citation type="submission" date="2016-11" db="EMBL/GenBank/DDBJ databases">
        <title>The macronuclear genome of Stentor coeruleus: a giant cell with tiny introns.</title>
        <authorList>
            <person name="Slabodnick M."/>
            <person name="Ruby J.G."/>
            <person name="Reiff S.B."/>
            <person name="Swart E.C."/>
            <person name="Gosai S."/>
            <person name="Prabakaran S."/>
            <person name="Witkowska E."/>
            <person name="Larue G.E."/>
            <person name="Fisher S."/>
            <person name="Freeman R.M."/>
            <person name="Gunawardena J."/>
            <person name="Chu W."/>
            <person name="Stover N.A."/>
            <person name="Gregory B.D."/>
            <person name="Nowacki M."/>
            <person name="Derisi J."/>
            <person name="Roy S.W."/>
            <person name="Marshall W.F."/>
            <person name="Sood P."/>
        </authorList>
    </citation>
    <scope>NUCLEOTIDE SEQUENCE [LARGE SCALE GENOMIC DNA]</scope>
    <source>
        <strain evidence="6">WM001</strain>
    </source>
</reference>
<evidence type="ECO:0000256" key="4">
    <source>
        <dbReference type="PROSITE-ProRule" id="PRU00282"/>
    </source>
</evidence>
<name>A0A1R2C2M6_9CILI</name>